<comment type="caution">
    <text evidence="2">The sequence shown here is derived from an EMBL/GenBank/DDBJ whole genome shotgun (WGS) entry which is preliminary data.</text>
</comment>
<reference evidence="3" key="1">
    <citation type="journal article" date="2019" name="Int. J. Syst. Evol. Microbiol.">
        <title>The Global Catalogue of Microorganisms (GCM) 10K type strain sequencing project: providing services to taxonomists for standard genome sequencing and annotation.</title>
        <authorList>
            <consortium name="The Broad Institute Genomics Platform"/>
            <consortium name="The Broad Institute Genome Sequencing Center for Infectious Disease"/>
            <person name="Wu L."/>
            <person name="Ma J."/>
        </authorList>
    </citation>
    <scope>NUCLEOTIDE SEQUENCE [LARGE SCALE GENOMIC DNA]</scope>
    <source>
        <strain evidence="3">KCTC 42247</strain>
    </source>
</reference>
<evidence type="ECO:0000313" key="2">
    <source>
        <dbReference type="EMBL" id="MFD2744470.1"/>
    </source>
</evidence>
<accession>A0ABW5UFZ0</accession>
<dbReference type="RefSeq" id="WP_082784863.1">
    <property type="nucleotide sequence ID" value="NZ_JBHUMB010000014.1"/>
</dbReference>
<sequence>MMKKALKIFLTILVFVVFILLVLVEPIDRTPINETMHYHAWKTFIKQKEFVEHDGAVEVGWTKVNITPATSTPMAGYGNRWGKHFEAVRDSLFVRVIAVKNPKTTVYLLSADMLIIPPNITDRLEALLEDEGISISNVHLSATHTHHGQGGWGLKLAGRLFAGAYDLQTEIRLATQFRDAIVGATKKMASAQISYDRIKDEDNIRNRLPVEGGTVDPWMRNLTFLREDSAQAKLITYAAHPTVLNRKTLQLSRDYPGMLLDSIEQQKGKFGVFMAGAVGSMGALSEGDSDIAWASGVAHGLYSRLVAHNIDEPKILANRIVSDYIKIPMPAQTARISLRFALRPWVFRTFFGAYPTYVKITKIGDVLLLGMPADFSGEIMTELDQYAQQRGLQLVITSFNGGYVGYITADKWYDTDLYETITMSWNGYHAGGYFTEVAKDIIDKFGH</sequence>
<organism evidence="2 3">
    <name type="scientific">Sphingobacterium populi</name>
    <dbReference type="NCBI Taxonomy" id="1812824"/>
    <lineage>
        <taxon>Bacteria</taxon>
        <taxon>Pseudomonadati</taxon>
        <taxon>Bacteroidota</taxon>
        <taxon>Sphingobacteriia</taxon>
        <taxon>Sphingobacteriales</taxon>
        <taxon>Sphingobacteriaceae</taxon>
        <taxon>Sphingobacterium</taxon>
    </lineage>
</organism>
<dbReference type="Pfam" id="PF04734">
    <property type="entry name" value="Ceramidase_alk"/>
    <property type="match status" value="1"/>
</dbReference>
<proteinExistence type="predicted"/>
<name>A0ABW5UFZ0_9SPHI</name>
<evidence type="ECO:0000313" key="3">
    <source>
        <dbReference type="Proteomes" id="UP001597418"/>
    </source>
</evidence>
<keyword evidence="3" id="KW-1185">Reference proteome</keyword>
<dbReference type="InterPro" id="IPR031329">
    <property type="entry name" value="NEUT/ALK_ceramidase_N"/>
</dbReference>
<protein>
    <submittedName>
        <fullName evidence="2">Neutral/alkaline non-lysosomal ceramidase N-terminal domain-containing protein</fullName>
    </submittedName>
</protein>
<feature type="domain" description="Neutral/alkaline non-lysosomal ceramidase N-terminal" evidence="1">
    <location>
        <begin position="59"/>
        <end position="270"/>
    </location>
</feature>
<dbReference type="EMBL" id="JBHUMB010000014">
    <property type="protein sequence ID" value="MFD2744470.1"/>
    <property type="molecule type" value="Genomic_DNA"/>
</dbReference>
<evidence type="ECO:0000259" key="1">
    <source>
        <dbReference type="Pfam" id="PF04734"/>
    </source>
</evidence>
<dbReference type="Proteomes" id="UP001597418">
    <property type="component" value="Unassembled WGS sequence"/>
</dbReference>
<gene>
    <name evidence="2" type="ORF">ACFSQ6_13810</name>
</gene>